<evidence type="ECO:0000256" key="1">
    <source>
        <dbReference type="ARBA" id="ARBA00004651"/>
    </source>
</evidence>
<keyword evidence="9" id="KW-1185">Reference proteome</keyword>
<evidence type="ECO:0000256" key="3">
    <source>
        <dbReference type="ARBA" id="ARBA00022692"/>
    </source>
</evidence>
<keyword evidence="5 6" id="KW-0472">Membrane</keyword>
<dbReference type="AlphaFoldDB" id="A0A3A1UR81"/>
<evidence type="ECO:0000256" key="6">
    <source>
        <dbReference type="SAM" id="Phobius"/>
    </source>
</evidence>
<dbReference type="RefSeq" id="WP_119601377.1">
    <property type="nucleotide sequence ID" value="NZ_QXQA01000013.1"/>
</dbReference>
<gene>
    <name evidence="8" type="ORF">D3P08_18805</name>
</gene>
<proteinExistence type="predicted"/>
<keyword evidence="4 6" id="KW-1133">Transmembrane helix</keyword>
<feature type="domain" description="Cardiolipin synthase N-terminal" evidence="7">
    <location>
        <begin position="23"/>
        <end position="65"/>
    </location>
</feature>
<dbReference type="EMBL" id="QXQA01000013">
    <property type="protein sequence ID" value="RIX50755.1"/>
    <property type="molecule type" value="Genomic_DNA"/>
</dbReference>
<evidence type="ECO:0000259" key="7">
    <source>
        <dbReference type="Pfam" id="PF13396"/>
    </source>
</evidence>
<feature type="transmembrane region" description="Helical" evidence="6">
    <location>
        <begin position="43"/>
        <end position="63"/>
    </location>
</feature>
<keyword evidence="3 6" id="KW-0812">Transmembrane</keyword>
<protein>
    <submittedName>
        <fullName evidence="8">PLDc_N domain-containing protein</fullName>
    </submittedName>
</protein>
<evidence type="ECO:0000313" key="9">
    <source>
        <dbReference type="Proteomes" id="UP000266482"/>
    </source>
</evidence>
<dbReference type="Pfam" id="PF13396">
    <property type="entry name" value="PLDc_N"/>
    <property type="match status" value="1"/>
</dbReference>
<dbReference type="GO" id="GO:0005886">
    <property type="term" value="C:plasma membrane"/>
    <property type="evidence" value="ECO:0007669"/>
    <property type="project" value="UniProtKB-SubCell"/>
</dbReference>
<dbReference type="OrthoDB" id="3243324at2"/>
<evidence type="ECO:0000256" key="5">
    <source>
        <dbReference type="ARBA" id="ARBA00023136"/>
    </source>
</evidence>
<sequence length="68" mass="7723">MNETLELNKLIGILAPVLIIQFILMIIALVQCIKAEETRGPKVMWVLIILFVNLLGPVAFFLFGRRKV</sequence>
<comment type="caution">
    <text evidence="8">The sequence shown here is derived from an EMBL/GenBank/DDBJ whole genome shotgun (WGS) entry which is preliminary data.</text>
</comment>
<comment type="subcellular location">
    <subcellularLocation>
        <location evidence="1">Cell membrane</location>
        <topology evidence="1">Multi-pass membrane protein</topology>
    </subcellularLocation>
</comment>
<keyword evidence="2" id="KW-1003">Cell membrane</keyword>
<accession>A0A3A1UR81</accession>
<reference evidence="8 9" key="1">
    <citation type="submission" date="2018-09" db="EMBL/GenBank/DDBJ databases">
        <title>Paenibacillus aracenensis nov. sp. isolated from a cave in southern Spain.</title>
        <authorList>
            <person name="Jurado V."/>
            <person name="Gutierrez-Patricio S."/>
            <person name="Gonzalez-Pimentel J.L."/>
            <person name="Miller A.Z."/>
            <person name="Laiz L."/>
            <person name="Saiz-Jimenez C."/>
        </authorList>
    </citation>
    <scope>NUCLEOTIDE SEQUENCE [LARGE SCALE GENOMIC DNA]</scope>
    <source>
        <strain evidence="8 9">DSM 22867</strain>
    </source>
</reference>
<name>A0A3A1UR81_9BACL</name>
<dbReference type="InterPro" id="IPR027379">
    <property type="entry name" value="CLS_N"/>
</dbReference>
<evidence type="ECO:0000313" key="8">
    <source>
        <dbReference type="EMBL" id="RIX50755.1"/>
    </source>
</evidence>
<dbReference type="Proteomes" id="UP000266482">
    <property type="component" value="Unassembled WGS sequence"/>
</dbReference>
<evidence type="ECO:0000256" key="2">
    <source>
        <dbReference type="ARBA" id="ARBA00022475"/>
    </source>
</evidence>
<organism evidence="8 9">
    <name type="scientific">Paenibacillus nanensis</name>
    <dbReference type="NCBI Taxonomy" id="393251"/>
    <lineage>
        <taxon>Bacteria</taxon>
        <taxon>Bacillati</taxon>
        <taxon>Bacillota</taxon>
        <taxon>Bacilli</taxon>
        <taxon>Bacillales</taxon>
        <taxon>Paenibacillaceae</taxon>
        <taxon>Paenibacillus</taxon>
    </lineage>
</organism>
<feature type="transmembrane region" description="Helical" evidence="6">
    <location>
        <begin position="12"/>
        <end position="31"/>
    </location>
</feature>
<evidence type="ECO:0000256" key="4">
    <source>
        <dbReference type="ARBA" id="ARBA00022989"/>
    </source>
</evidence>